<dbReference type="GO" id="GO:0008168">
    <property type="term" value="F:methyltransferase activity"/>
    <property type="evidence" value="ECO:0007669"/>
    <property type="project" value="UniProtKB-KW"/>
</dbReference>
<dbReference type="PIRSF" id="PIRSF028177">
    <property type="entry name" value="Polyketide_synth_Omtfrase_TcmP"/>
    <property type="match status" value="1"/>
</dbReference>
<sequence length="270" mass="30902">MEKVHFTEEKATMLATLYGRALDSRLDDPILGDRAADDAVRRIDYDFPKLGLTGERASAVVLRAKPIDDWAAEYLVKRPDAVVVHLGCGMDSRVYRLDPPPTVEWFDIDYPEVVELRRKIFPEREHYHTIGSSVTDFDWLDQVPSDRPALIVAEGLTMYLKPEDGAELLRRLVAKFPSGELICDVFNRLGIKLQKINPVVRKSGATLYWGVDDPREFERYGLDLMSSLDASEWATPDVMARLSPATRMQLRMSKYLPVVRTMARIGRWRF</sequence>
<dbReference type="Gene3D" id="3.40.50.150">
    <property type="entry name" value="Vaccinia Virus protein VP39"/>
    <property type="match status" value="1"/>
</dbReference>
<proteinExistence type="predicted"/>
<name>A0ABW5GF98_9PSEU</name>
<dbReference type="SUPFAM" id="SSF53335">
    <property type="entry name" value="S-adenosyl-L-methionine-dependent methyltransferases"/>
    <property type="match status" value="1"/>
</dbReference>
<evidence type="ECO:0000313" key="3">
    <source>
        <dbReference type="EMBL" id="MFD2460183.1"/>
    </source>
</evidence>
<dbReference type="Pfam" id="PF04072">
    <property type="entry name" value="LCM"/>
    <property type="match status" value="1"/>
</dbReference>
<dbReference type="InterPro" id="IPR016874">
    <property type="entry name" value="TcmP-like"/>
</dbReference>
<accession>A0ABW5GF98</accession>
<keyword evidence="2" id="KW-0808">Transferase</keyword>
<dbReference type="GO" id="GO:0032259">
    <property type="term" value="P:methylation"/>
    <property type="evidence" value="ECO:0007669"/>
    <property type="project" value="UniProtKB-KW"/>
</dbReference>
<reference evidence="4" key="1">
    <citation type="journal article" date="2019" name="Int. J. Syst. Evol. Microbiol.">
        <title>The Global Catalogue of Microorganisms (GCM) 10K type strain sequencing project: providing services to taxonomists for standard genome sequencing and annotation.</title>
        <authorList>
            <consortium name="The Broad Institute Genomics Platform"/>
            <consortium name="The Broad Institute Genome Sequencing Center for Infectious Disease"/>
            <person name="Wu L."/>
            <person name="Ma J."/>
        </authorList>
    </citation>
    <scope>NUCLEOTIDE SEQUENCE [LARGE SCALE GENOMIC DNA]</scope>
    <source>
        <strain evidence="4">CGMCC 4.7643</strain>
    </source>
</reference>
<dbReference type="InterPro" id="IPR029063">
    <property type="entry name" value="SAM-dependent_MTases_sf"/>
</dbReference>
<keyword evidence="4" id="KW-1185">Reference proteome</keyword>
<evidence type="ECO:0000313" key="4">
    <source>
        <dbReference type="Proteomes" id="UP001597419"/>
    </source>
</evidence>
<dbReference type="RefSeq" id="WP_345398339.1">
    <property type="nucleotide sequence ID" value="NZ_BAABHG010000009.1"/>
</dbReference>
<organism evidence="3 4">
    <name type="scientific">Amycolatopsis samaneae</name>
    <dbReference type="NCBI Taxonomy" id="664691"/>
    <lineage>
        <taxon>Bacteria</taxon>
        <taxon>Bacillati</taxon>
        <taxon>Actinomycetota</taxon>
        <taxon>Actinomycetes</taxon>
        <taxon>Pseudonocardiales</taxon>
        <taxon>Pseudonocardiaceae</taxon>
        <taxon>Amycolatopsis</taxon>
    </lineage>
</organism>
<dbReference type="PANTHER" id="PTHR43619">
    <property type="entry name" value="S-ADENOSYL-L-METHIONINE-DEPENDENT METHYLTRANSFERASE YKTD-RELATED"/>
    <property type="match status" value="1"/>
</dbReference>
<dbReference type="EMBL" id="JBHUKU010000008">
    <property type="protein sequence ID" value="MFD2460183.1"/>
    <property type="molecule type" value="Genomic_DNA"/>
</dbReference>
<evidence type="ECO:0000256" key="2">
    <source>
        <dbReference type="ARBA" id="ARBA00022679"/>
    </source>
</evidence>
<dbReference type="Proteomes" id="UP001597419">
    <property type="component" value="Unassembled WGS sequence"/>
</dbReference>
<gene>
    <name evidence="3" type="ORF">ACFSYJ_16340</name>
</gene>
<comment type="caution">
    <text evidence="3">The sequence shown here is derived from an EMBL/GenBank/DDBJ whole genome shotgun (WGS) entry which is preliminary data.</text>
</comment>
<dbReference type="PANTHER" id="PTHR43619:SF2">
    <property type="entry name" value="S-ADENOSYL-L-METHIONINE-DEPENDENT METHYLTRANSFERASES SUPERFAMILY PROTEIN"/>
    <property type="match status" value="1"/>
</dbReference>
<dbReference type="InterPro" id="IPR007213">
    <property type="entry name" value="Ppm1/Ppm2/Tcmp"/>
</dbReference>
<evidence type="ECO:0000256" key="1">
    <source>
        <dbReference type="ARBA" id="ARBA00022603"/>
    </source>
</evidence>
<keyword evidence="1 3" id="KW-0489">Methyltransferase</keyword>
<protein>
    <submittedName>
        <fullName evidence="3">Class I SAM-dependent methyltransferase</fullName>
    </submittedName>
</protein>